<feature type="compositionally biased region" description="Polar residues" evidence="1">
    <location>
        <begin position="214"/>
        <end position="224"/>
    </location>
</feature>
<proteinExistence type="predicted"/>
<feature type="region of interest" description="Disordered" evidence="1">
    <location>
        <begin position="151"/>
        <end position="228"/>
    </location>
</feature>
<feature type="compositionally biased region" description="Pro residues" evidence="1">
    <location>
        <begin position="111"/>
        <end position="121"/>
    </location>
</feature>
<gene>
    <name evidence="2" type="ORF">BD626DRAFT_637700</name>
</gene>
<feature type="compositionally biased region" description="Polar residues" evidence="1">
    <location>
        <begin position="294"/>
        <end position="307"/>
    </location>
</feature>
<dbReference type="AlphaFoldDB" id="A0A550BS53"/>
<evidence type="ECO:0000313" key="3">
    <source>
        <dbReference type="Proteomes" id="UP000320762"/>
    </source>
</evidence>
<organism evidence="2 3">
    <name type="scientific">Schizophyllum amplum</name>
    <dbReference type="NCBI Taxonomy" id="97359"/>
    <lineage>
        <taxon>Eukaryota</taxon>
        <taxon>Fungi</taxon>
        <taxon>Dikarya</taxon>
        <taxon>Basidiomycota</taxon>
        <taxon>Agaricomycotina</taxon>
        <taxon>Agaricomycetes</taxon>
        <taxon>Agaricomycetidae</taxon>
        <taxon>Agaricales</taxon>
        <taxon>Schizophyllaceae</taxon>
        <taxon>Schizophyllum</taxon>
    </lineage>
</organism>
<keyword evidence="3" id="KW-1185">Reference proteome</keyword>
<feature type="region of interest" description="Disordered" evidence="1">
    <location>
        <begin position="90"/>
        <end position="122"/>
    </location>
</feature>
<dbReference type="Proteomes" id="UP000320762">
    <property type="component" value="Unassembled WGS sequence"/>
</dbReference>
<sequence length="315" mass="34420">MALAKVETVMSCMSLYVEFKEMRKRREAAKEKEKARLRFSNFELPIVETDWSSTAGGTAGSYRTMLSVRALEDIQRLIAQHSGVFEWGSPVSTPQPALASSPAPMQEPVQEPAPAPEPETMPEPATELARVSALEPVIEADEITELDYAEPRQPAHHSPGPPVFASFELAPLPFGGQPRTPLSARSSMSSHASMHSSMSTVSQQSVTLSTQHSNSPSVQPSSRLPTRRPDIIIERFSTSRTTQPAVEQPLLALDTQSPPGLWRRNALRTVQRAARPTQTRRAPRVVQPMESFLSLGSSTDTQSSFADSSVLGGNY</sequence>
<feature type="compositionally biased region" description="Low complexity" evidence="1">
    <location>
        <begin position="182"/>
        <end position="213"/>
    </location>
</feature>
<protein>
    <submittedName>
        <fullName evidence="2">Uncharacterized protein</fullName>
    </submittedName>
</protein>
<accession>A0A550BS53</accession>
<evidence type="ECO:0000256" key="1">
    <source>
        <dbReference type="SAM" id="MobiDB-lite"/>
    </source>
</evidence>
<name>A0A550BS53_9AGAR</name>
<comment type="caution">
    <text evidence="2">The sequence shown here is derived from an EMBL/GenBank/DDBJ whole genome shotgun (WGS) entry which is preliminary data.</text>
</comment>
<feature type="region of interest" description="Disordered" evidence="1">
    <location>
        <begin position="294"/>
        <end position="315"/>
    </location>
</feature>
<reference evidence="2 3" key="1">
    <citation type="journal article" date="2019" name="New Phytol.">
        <title>Comparative genomics reveals unique wood-decay strategies and fruiting body development in the Schizophyllaceae.</title>
        <authorList>
            <person name="Almasi E."/>
            <person name="Sahu N."/>
            <person name="Krizsan K."/>
            <person name="Balint B."/>
            <person name="Kovacs G.M."/>
            <person name="Kiss B."/>
            <person name="Cseklye J."/>
            <person name="Drula E."/>
            <person name="Henrissat B."/>
            <person name="Nagy I."/>
            <person name="Chovatia M."/>
            <person name="Adam C."/>
            <person name="LaButti K."/>
            <person name="Lipzen A."/>
            <person name="Riley R."/>
            <person name="Grigoriev I.V."/>
            <person name="Nagy L.G."/>
        </authorList>
    </citation>
    <scope>NUCLEOTIDE SEQUENCE [LARGE SCALE GENOMIC DNA]</scope>
    <source>
        <strain evidence="2 3">NL-1724</strain>
    </source>
</reference>
<evidence type="ECO:0000313" key="2">
    <source>
        <dbReference type="EMBL" id="TRM55373.1"/>
    </source>
</evidence>
<dbReference type="EMBL" id="VDMD01000159">
    <property type="protein sequence ID" value="TRM55373.1"/>
    <property type="molecule type" value="Genomic_DNA"/>
</dbReference>